<gene>
    <name evidence="1" type="ORF">NBRC116591_35710</name>
</gene>
<organism evidence="1 2">
    <name type="scientific">Sessilibacter corallicola</name>
    <dbReference type="NCBI Taxonomy" id="2904075"/>
    <lineage>
        <taxon>Bacteria</taxon>
        <taxon>Pseudomonadati</taxon>
        <taxon>Pseudomonadota</taxon>
        <taxon>Gammaproteobacteria</taxon>
        <taxon>Cellvibrionales</taxon>
        <taxon>Cellvibrionaceae</taxon>
        <taxon>Sessilibacter</taxon>
    </lineage>
</organism>
<reference evidence="1 2" key="1">
    <citation type="submission" date="2024-04" db="EMBL/GenBank/DDBJ databases">
        <title>Draft genome sequence of Sessilibacter corallicola NBRC 116591.</title>
        <authorList>
            <person name="Miyakawa T."/>
            <person name="Kusuya Y."/>
            <person name="Miura T."/>
        </authorList>
    </citation>
    <scope>NUCLEOTIDE SEQUENCE [LARGE SCALE GENOMIC DNA]</scope>
    <source>
        <strain evidence="1 2">KU-00831-HH</strain>
    </source>
</reference>
<dbReference type="Proteomes" id="UP001465153">
    <property type="component" value="Unassembled WGS sequence"/>
</dbReference>
<evidence type="ECO:0000313" key="2">
    <source>
        <dbReference type="Proteomes" id="UP001465153"/>
    </source>
</evidence>
<evidence type="ECO:0000313" key="1">
    <source>
        <dbReference type="EMBL" id="GAA6169760.1"/>
    </source>
</evidence>
<name>A0ABQ0ADN1_9GAMM</name>
<accession>A0ABQ0ADN1</accession>
<comment type="caution">
    <text evidence="1">The sequence shown here is derived from an EMBL/GenBank/DDBJ whole genome shotgun (WGS) entry which is preliminary data.</text>
</comment>
<proteinExistence type="predicted"/>
<keyword evidence="2" id="KW-1185">Reference proteome</keyword>
<protein>
    <submittedName>
        <fullName evidence="1">Uncharacterized protein</fullName>
    </submittedName>
</protein>
<dbReference type="EMBL" id="BAABWN010000014">
    <property type="protein sequence ID" value="GAA6169760.1"/>
    <property type="molecule type" value="Genomic_DNA"/>
</dbReference>
<sequence length="71" mass="8125">MVITMGKTVTVDYVKGQKLDVYKDKEALDNMTEEELHEAALEDPDAQPLSEEQLKHFKRVNPNLPKPEEEA</sequence>